<dbReference type="AlphaFoldDB" id="F3YXX9"/>
<keyword evidence="2" id="KW-1185">Reference proteome</keyword>
<name>F3YXX9_DESAF</name>
<proteinExistence type="predicted"/>
<dbReference type="STRING" id="690850.Desaf_2357"/>
<accession>F3YXX9</accession>
<dbReference type="HOGENOM" id="CLU_077649_0_0_7"/>
<dbReference type="eggNOG" id="ENOG5030KRK">
    <property type="taxonomic scope" value="Bacteria"/>
</dbReference>
<gene>
    <name evidence="1" type="ORF">Desaf_2357</name>
</gene>
<dbReference type="Proteomes" id="UP000007844">
    <property type="component" value="Chromosome"/>
</dbReference>
<reference evidence="1 2" key="1">
    <citation type="journal article" date="2011" name="J. Bacteriol.">
        <title>Genome sequence of the mercury-methylating and pleomorphic Desulfovibrio africanus Strain Walvis Bay.</title>
        <authorList>
            <person name="Brown S.D."/>
            <person name="Wall J.D."/>
            <person name="Kucken A.M."/>
            <person name="Gilmour C.C."/>
            <person name="Podar M."/>
            <person name="Brandt C.C."/>
            <person name="Teshima H."/>
            <person name="Detter J.C."/>
            <person name="Han C.S."/>
            <person name="Land M.L."/>
            <person name="Lucas S."/>
            <person name="Han J."/>
            <person name="Pennacchio L."/>
            <person name="Nolan M."/>
            <person name="Pitluck S."/>
            <person name="Woyke T."/>
            <person name="Goodwin L."/>
            <person name="Palumbo A.V."/>
            <person name="Elias D.A."/>
        </authorList>
    </citation>
    <scope>NUCLEOTIDE SEQUENCE [LARGE SCALE GENOMIC DNA]</scope>
    <source>
        <strain evidence="1 2">Walvis Bay</strain>
    </source>
</reference>
<dbReference type="SUPFAM" id="SSF56935">
    <property type="entry name" value="Porins"/>
    <property type="match status" value="1"/>
</dbReference>
<evidence type="ECO:0008006" key="3">
    <source>
        <dbReference type="Google" id="ProtNLM"/>
    </source>
</evidence>
<evidence type="ECO:0000313" key="1">
    <source>
        <dbReference type="EMBL" id="EGJ50681.1"/>
    </source>
</evidence>
<dbReference type="KEGG" id="daf:Desaf_2357"/>
<sequence length="245" mass="27153" precursor="true">MILAVAAIALPSSATAHDHDKIDDNIPLRVEDAYATPYRNREFQGVYRYTRTDGGDNEFLLEPILEVGVWRNAEVELSAPFLLGNSDGRGSGDINLSGLYNFNQEGLWIPALGLKGRLTFPSGEDSEGVDTELKFLATKTLGHSLFYNQLHVNASWMHNDAPLGDERRDHWAAVLGWSARLTPDLVFVADVWREETKVEDEEQNVAEIGLRYQLRPNLTVAIGGGPGFGDESPEFLTTTGIQFSF</sequence>
<dbReference type="Pfam" id="PF13557">
    <property type="entry name" value="Phenol_MetA_deg"/>
    <property type="match status" value="1"/>
</dbReference>
<protein>
    <recommendedName>
        <fullName evidence="3">Transporter</fullName>
    </recommendedName>
</protein>
<dbReference type="InterPro" id="IPR025737">
    <property type="entry name" value="FApF"/>
</dbReference>
<dbReference type="EMBL" id="CP003221">
    <property type="protein sequence ID" value="EGJ50681.1"/>
    <property type="molecule type" value="Genomic_DNA"/>
</dbReference>
<organism evidence="1 2">
    <name type="scientific">Desulfocurvibacter africanus subsp. africanus str. Walvis Bay</name>
    <dbReference type="NCBI Taxonomy" id="690850"/>
    <lineage>
        <taxon>Bacteria</taxon>
        <taxon>Pseudomonadati</taxon>
        <taxon>Thermodesulfobacteriota</taxon>
        <taxon>Desulfovibrionia</taxon>
        <taxon>Desulfovibrionales</taxon>
        <taxon>Desulfovibrionaceae</taxon>
        <taxon>Desulfocurvibacter</taxon>
    </lineage>
</organism>
<evidence type="ECO:0000313" key="2">
    <source>
        <dbReference type="Proteomes" id="UP000007844"/>
    </source>
</evidence>